<feature type="active site" evidence="9">
    <location>
        <position position="140"/>
    </location>
</feature>
<dbReference type="eggNOG" id="COG1947">
    <property type="taxonomic scope" value="Bacteria"/>
</dbReference>
<evidence type="ECO:0000256" key="7">
    <source>
        <dbReference type="ARBA" id="ARBA00022840"/>
    </source>
</evidence>
<evidence type="ECO:0000256" key="8">
    <source>
        <dbReference type="ARBA" id="ARBA00032554"/>
    </source>
</evidence>
<keyword evidence="5 9" id="KW-0547">Nucleotide-binding</keyword>
<dbReference type="GeneID" id="87106248"/>
<evidence type="ECO:0000313" key="13">
    <source>
        <dbReference type="Proteomes" id="UP000002881"/>
    </source>
</evidence>
<evidence type="ECO:0000256" key="3">
    <source>
        <dbReference type="ARBA" id="ARBA00017473"/>
    </source>
</evidence>
<dbReference type="InterPro" id="IPR020568">
    <property type="entry name" value="Ribosomal_Su5_D2-typ_SF"/>
</dbReference>
<organism evidence="12 13">
    <name type="scientific">Mesotoga prima MesG1.Ag.4.2</name>
    <dbReference type="NCBI Taxonomy" id="660470"/>
    <lineage>
        <taxon>Bacteria</taxon>
        <taxon>Thermotogati</taxon>
        <taxon>Thermotogota</taxon>
        <taxon>Thermotogae</taxon>
        <taxon>Kosmotogales</taxon>
        <taxon>Kosmotogaceae</taxon>
        <taxon>Mesotoga</taxon>
    </lineage>
</organism>
<dbReference type="SUPFAM" id="SSF54211">
    <property type="entry name" value="Ribosomal protein S5 domain 2-like"/>
    <property type="match status" value="1"/>
</dbReference>
<dbReference type="HOGENOM" id="CLU_053057_2_0_0"/>
<dbReference type="InterPro" id="IPR013750">
    <property type="entry name" value="GHMP_kinase_C_dom"/>
</dbReference>
<comment type="function">
    <text evidence="9">Catalyzes the phosphorylation of the position 2 hydroxy group of 4-diphosphocytidyl-2C-methyl-D-erythritol.</text>
</comment>
<feature type="binding site" evidence="9">
    <location>
        <begin position="100"/>
        <end position="110"/>
    </location>
    <ligand>
        <name>ATP</name>
        <dbReference type="ChEBI" id="CHEBI:30616"/>
    </ligand>
</feature>
<dbReference type="GO" id="GO:0050515">
    <property type="term" value="F:4-(cytidine 5'-diphospho)-2-C-methyl-D-erythritol kinase activity"/>
    <property type="evidence" value="ECO:0007669"/>
    <property type="project" value="UniProtKB-UniRule"/>
</dbReference>
<dbReference type="PANTHER" id="PTHR43527">
    <property type="entry name" value="4-DIPHOSPHOCYTIDYL-2-C-METHYL-D-ERYTHRITOL KINASE, CHLOROPLASTIC"/>
    <property type="match status" value="1"/>
</dbReference>
<evidence type="ECO:0000313" key="12">
    <source>
        <dbReference type="EMBL" id="AFK06122.1"/>
    </source>
</evidence>
<evidence type="ECO:0000256" key="5">
    <source>
        <dbReference type="ARBA" id="ARBA00022741"/>
    </source>
</evidence>
<dbReference type="KEGG" id="mpg:Theba_0394"/>
<dbReference type="Pfam" id="PF08544">
    <property type="entry name" value="GHMP_kinases_C"/>
    <property type="match status" value="1"/>
</dbReference>
<dbReference type="Pfam" id="PF00288">
    <property type="entry name" value="GHMP_kinases_N"/>
    <property type="match status" value="1"/>
</dbReference>
<dbReference type="GO" id="GO:0019288">
    <property type="term" value="P:isopentenyl diphosphate biosynthetic process, methylerythritol 4-phosphate pathway"/>
    <property type="evidence" value="ECO:0007669"/>
    <property type="project" value="UniProtKB-UniRule"/>
</dbReference>
<comment type="pathway">
    <text evidence="9">Isoprenoid biosynthesis; isopentenyl diphosphate biosynthesis via DXP pathway; isopentenyl diphosphate from 1-deoxy-D-xylulose 5-phosphate: step 3/6.</text>
</comment>
<dbReference type="AlphaFoldDB" id="I2F2G9"/>
<evidence type="ECO:0000256" key="9">
    <source>
        <dbReference type="HAMAP-Rule" id="MF_00061"/>
    </source>
</evidence>
<dbReference type="Proteomes" id="UP000002881">
    <property type="component" value="Chromosome"/>
</dbReference>
<dbReference type="Gene3D" id="3.30.70.890">
    <property type="entry name" value="GHMP kinase, C-terminal domain"/>
    <property type="match status" value="1"/>
</dbReference>
<dbReference type="STRING" id="660470.Theba_0394"/>
<feature type="active site" evidence="9">
    <location>
        <position position="18"/>
    </location>
</feature>
<protein>
    <recommendedName>
        <fullName evidence="3 9">4-diphosphocytidyl-2-C-methyl-D-erythritol kinase</fullName>
        <shortName evidence="9">CMK</shortName>
        <ecNumber evidence="2 9">2.7.1.148</ecNumber>
    </recommendedName>
    <alternativeName>
        <fullName evidence="8 9">4-(cytidine-5'-diphospho)-2-C-methyl-D-erythritol kinase</fullName>
    </alternativeName>
</protein>
<keyword evidence="9" id="KW-0414">Isoprene biosynthesis</keyword>
<dbReference type="EMBL" id="CP003532">
    <property type="protein sequence ID" value="AFK06122.1"/>
    <property type="molecule type" value="Genomic_DNA"/>
</dbReference>
<reference evidence="12 13" key="1">
    <citation type="journal article" date="2012" name="Genome Biol. Evol.">
        <title>Genome Sequence of the Mesophilic Thermotogales Bacterium Mesotoga prima MesG1.Ag.4.2 Reveals the Largest Thermotogales Genome To Date.</title>
        <authorList>
            <person name="Zhaxybayeva O."/>
            <person name="Swithers K.S."/>
            <person name="Foght J."/>
            <person name="Green A.G."/>
            <person name="Bruce D."/>
            <person name="Detter C."/>
            <person name="Han S."/>
            <person name="Teshima H."/>
            <person name="Han J."/>
            <person name="Woyke T."/>
            <person name="Pitluck S."/>
            <person name="Nolan M."/>
            <person name="Ivanova N."/>
            <person name="Pati A."/>
            <person name="Land M.L."/>
            <person name="Dlutek M."/>
            <person name="Doolittle W.F."/>
            <person name="Noll K.M."/>
            <person name="Nesbo C.L."/>
        </authorList>
    </citation>
    <scope>NUCLEOTIDE SEQUENCE [LARGE SCALE GENOMIC DNA]</scope>
    <source>
        <strain evidence="13">mesG1.Ag.4.2</strain>
    </source>
</reference>
<evidence type="ECO:0000259" key="10">
    <source>
        <dbReference type="Pfam" id="PF00288"/>
    </source>
</evidence>
<dbReference type="NCBIfam" id="TIGR00154">
    <property type="entry name" value="ispE"/>
    <property type="match status" value="1"/>
</dbReference>
<dbReference type="InterPro" id="IPR004424">
    <property type="entry name" value="IspE"/>
</dbReference>
<dbReference type="InterPro" id="IPR006204">
    <property type="entry name" value="GHMP_kinase_N_dom"/>
</dbReference>
<dbReference type="RefSeq" id="WP_014730241.1">
    <property type="nucleotide sequence ID" value="NC_017934.1"/>
</dbReference>
<dbReference type="GO" id="GO:0005524">
    <property type="term" value="F:ATP binding"/>
    <property type="evidence" value="ECO:0007669"/>
    <property type="project" value="UniProtKB-UniRule"/>
</dbReference>
<dbReference type="Gene3D" id="3.30.230.10">
    <property type="match status" value="1"/>
</dbReference>
<proteinExistence type="inferred from homology"/>
<keyword evidence="6 9" id="KW-0418">Kinase</keyword>
<accession>I2F2G9</accession>
<feature type="domain" description="GHMP kinase N-terminal" evidence="10">
    <location>
        <begin position="72"/>
        <end position="148"/>
    </location>
</feature>
<evidence type="ECO:0000256" key="6">
    <source>
        <dbReference type="ARBA" id="ARBA00022777"/>
    </source>
</evidence>
<dbReference type="PIRSF" id="PIRSF010376">
    <property type="entry name" value="IspE"/>
    <property type="match status" value="1"/>
</dbReference>
<dbReference type="UniPathway" id="UPA00056">
    <property type="reaction ID" value="UER00094"/>
</dbReference>
<keyword evidence="13" id="KW-1185">Reference proteome</keyword>
<dbReference type="InterPro" id="IPR014721">
    <property type="entry name" value="Ribsml_uS5_D2-typ_fold_subgr"/>
</dbReference>
<dbReference type="EC" id="2.7.1.148" evidence="2 9"/>
<evidence type="ECO:0000256" key="4">
    <source>
        <dbReference type="ARBA" id="ARBA00022679"/>
    </source>
</evidence>
<comment type="similarity">
    <text evidence="1 9">Belongs to the GHMP kinase family. IspE subfamily.</text>
</comment>
<sequence>MVSNSSRLSSVKLRCPAKINLYLAVGKSRSDGFHEISTVFQTIDFYDDLFVKHDTRKLYFKCNTSLRWDKENTLYKVIEQIESEIDRRIEIGLELKKRIPSGAGLGGGSSDAAALLKYLAGLFKIDEERVLRIASNVGSDVPFFLKGGTAIASGRGEILSFPGDVSGYSVELSFPGIEVSTPLAYEFIDEDNPELHLDCEMAEKYYLALKSHDIEAVRRMSYNTFEKSIFDRFPMIRDCHSMLSNKNGGAIKTMMTGSGSAIFSLFEGCKGRYSFVTSEELNEKWCSMV</sequence>
<dbReference type="PANTHER" id="PTHR43527:SF2">
    <property type="entry name" value="4-DIPHOSPHOCYTIDYL-2-C-METHYL-D-ERYTHRITOL KINASE, CHLOROPLASTIC"/>
    <property type="match status" value="1"/>
</dbReference>
<dbReference type="InterPro" id="IPR036554">
    <property type="entry name" value="GHMP_kinase_C_sf"/>
</dbReference>
<dbReference type="GO" id="GO:0016114">
    <property type="term" value="P:terpenoid biosynthetic process"/>
    <property type="evidence" value="ECO:0007669"/>
    <property type="project" value="UniProtKB-UniRule"/>
</dbReference>
<gene>
    <name evidence="9" type="primary">ispE</name>
    <name evidence="12" type="ORF">Theba_0394</name>
</gene>
<evidence type="ECO:0000256" key="1">
    <source>
        <dbReference type="ARBA" id="ARBA00009684"/>
    </source>
</evidence>
<keyword evidence="7 9" id="KW-0067">ATP-binding</keyword>
<name>I2F2G9_9BACT</name>
<comment type="catalytic activity">
    <reaction evidence="9">
        <text>4-CDP-2-C-methyl-D-erythritol + ATP = 4-CDP-2-C-methyl-D-erythritol 2-phosphate + ADP + H(+)</text>
        <dbReference type="Rhea" id="RHEA:18437"/>
        <dbReference type="ChEBI" id="CHEBI:15378"/>
        <dbReference type="ChEBI" id="CHEBI:30616"/>
        <dbReference type="ChEBI" id="CHEBI:57823"/>
        <dbReference type="ChEBI" id="CHEBI:57919"/>
        <dbReference type="ChEBI" id="CHEBI:456216"/>
        <dbReference type="EC" id="2.7.1.148"/>
    </reaction>
</comment>
<evidence type="ECO:0000259" key="11">
    <source>
        <dbReference type="Pfam" id="PF08544"/>
    </source>
</evidence>
<evidence type="ECO:0000256" key="2">
    <source>
        <dbReference type="ARBA" id="ARBA00012052"/>
    </source>
</evidence>
<dbReference type="HAMAP" id="MF_00061">
    <property type="entry name" value="IspE"/>
    <property type="match status" value="1"/>
</dbReference>
<dbReference type="SUPFAM" id="SSF55060">
    <property type="entry name" value="GHMP Kinase, C-terminal domain"/>
    <property type="match status" value="1"/>
</dbReference>
<feature type="domain" description="GHMP kinase C-terminal" evidence="11">
    <location>
        <begin position="208"/>
        <end position="266"/>
    </location>
</feature>
<keyword evidence="4 9" id="KW-0808">Transferase</keyword>